<evidence type="ECO:0000313" key="3">
    <source>
        <dbReference type="Proteomes" id="UP000218811"/>
    </source>
</evidence>
<feature type="region of interest" description="Disordered" evidence="1">
    <location>
        <begin position="113"/>
        <end position="150"/>
    </location>
</feature>
<feature type="compositionally biased region" description="Polar residues" evidence="1">
    <location>
        <begin position="1"/>
        <end position="14"/>
    </location>
</feature>
<dbReference type="AlphaFoldDB" id="A0A2H3JR64"/>
<feature type="region of interest" description="Disordered" evidence="1">
    <location>
        <begin position="207"/>
        <end position="245"/>
    </location>
</feature>
<feature type="region of interest" description="Disordered" evidence="1">
    <location>
        <begin position="1"/>
        <end position="25"/>
    </location>
</feature>
<dbReference type="EMBL" id="KB467942">
    <property type="protein sequence ID" value="PCH38497.1"/>
    <property type="molecule type" value="Genomic_DNA"/>
</dbReference>
<reference evidence="2 3" key="1">
    <citation type="journal article" date="2012" name="Science">
        <title>The Paleozoic origin of enzymatic lignin decomposition reconstructed from 31 fungal genomes.</title>
        <authorList>
            <person name="Floudas D."/>
            <person name="Binder M."/>
            <person name="Riley R."/>
            <person name="Barry K."/>
            <person name="Blanchette R.A."/>
            <person name="Henrissat B."/>
            <person name="Martinez A.T."/>
            <person name="Otillar R."/>
            <person name="Spatafora J.W."/>
            <person name="Yadav J.S."/>
            <person name="Aerts A."/>
            <person name="Benoit I."/>
            <person name="Boyd A."/>
            <person name="Carlson A."/>
            <person name="Copeland A."/>
            <person name="Coutinho P.M."/>
            <person name="de Vries R.P."/>
            <person name="Ferreira P."/>
            <person name="Findley K."/>
            <person name="Foster B."/>
            <person name="Gaskell J."/>
            <person name="Glotzer D."/>
            <person name="Gorecki P."/>
            <person name="Heitman J."/>
            <person name="Hesse C."/>
            <person name="Hori C."/>
            <person name="Igarashi K."/>
            <person name="Jurgens J.A."/>
            <person name="Kallen N."/>
            <person name="Kersten P."/>
            <person name="Kohler A."/>
            <person name="Kuees U."/>
            <person name="Kumar T.K.A."/>
            <person name="Kuo A."/>
            <person name="LaButti K."/>
            <person name="Larrondo L.F."/>
            <person name="Lindquist E."/>
            <person name="Ling A."/>
            <person name="Lombard V."/>
            <person name="Lucas S."/>
            <person name="Lundell T."/>
            <person name="Martin R."/>
            <person name="McLaughlin D.J."/>
            <person name="Morgenstern I."/>
            <person name="Morin E."/>
            <person name="Murat C."/>
            <person name="Nagy L.G."/>
            <person name="Nolan M."/>
            <person name="Ohm R.A."/>
            <person name="Patyshakuliyeva A."/>
            <person name="Rokas A."/>
            <person name="Ruiz-Duenas F.J."/>
            <person name="Sabat G."/>
            <person name="Salamov A."/>
            <person name="Samejima M."/>
            <person name="Schmutz J."/>
            <person name="Slot J.C."/>
            <person name="St John F."/>
            <person name="Stenlid J."/>
            <person name="Sun H."/>
            <person name="Sun S."/>
            <person name="Syed K."/>
            <person name="Tsang A."/>
            <person name="Wiebenga A."/>
            <person name="Young D."/>
            <person name="Pisabarro A."/>
            <person name="Eastwood D.C."/>
            <person name="Martin F."/>
            <person name="Cullen D."/>
            <person name="Grigoriev I.V."/>
            <person name="Hibbett D.S."/>
        </authorList>
    </citation>
    <scope>NUCLEOTIDE SEQUENCE [LARGE SCALE GENOMIC DNA]</scope>
    <source>
        <strain evidence="2 3">MD-104</strain>
    </source>
</reference>
<proteinExistence type="predicted"/>
<evidence type="ECO:0000256" key="1">
    <source>
        <dbReference type="SAM" id="MobiDB-lite"/>
    </source>
</evidence>
<dbReference type="Proteomes" id="UP000218811">
    <property type="component" value="Unassembled WGS sequence"/>
</dbReference>
<evidence type="ECO:0000313" key="2">
    <source>
        <dbReference type="EMBL" id="PCH38497.1"/>
    </source>
</evidence>
<organism evidence="2 3">
    <name type="scientific">Wolfiporia cocos (strain MD-104)</name>
    <name type="common">Brown rot fungus</name>
    <dbReference type="NCBI Taxonomy" id="742152"/>
    <lineage>
        <taxon>Eukaryota</taxon>
        <taxon>Fungi</taxon>
        <taxon>Dikarya</taxon>
        <taxon>Basidiomycota</taxon>
        <taxon>Agaricomycotina</taxon>
        <taxon>Agaricomycetes</taxon>
        <taxon>Polyporales</taxon>
        <taxon>Phaeolaceae</taxon>
        <taxon>Wolfiporia</taxon>
    </lineage>
</organism>
<sequence length="245" mass="27083">MTSRIESTLWSIDPTTPHDPPDYSRPTNGAELQARLILWRAIEYYFACLPRLRSPEEQELENRCNIFLVWEATGDANHLHARRALGLPQPTTSRDIAQRLFCDLLQSRSLPARSMRELHRGTNGTPPPYPDGSHRTSSEHITTSDTGRTNISVISLPSGYQRGPPLNNPVDNADPQATGSSTVPTIFAGVVDSINQVIDRMSARSTLFGEPRQPPHSAETGTFTMNRTPRPSNETGRNLSGTTNA</sequence>
<gene>
    <name evidence="2" type="ORF">WOLCODRAFT_149434</name>
</gene>
<protein>
    <submittedName>
        <fullName evidence="2">Uncharacterized protein</fullName>
    </submittedName>
</protein>
<feature type="compositionally biased region" description="Polar residues" evidence="1">
    <location>
        <begin position="219"/>
        <end position="245"/>
    </location>
</feature>
<accession>A0A2H3JR64</accession>
<feature type="compositionally biased region" description="Polar residues" evidence="1">
    <location>
        <begin position="139"/>
        <end position="150"/>
    </location>
</feature>
<name>A0A2H3JR64_WOLCO</name>
<keyword evidence="3" id="KW-1185">Reference proteome</keyword>